<dbReference type="PANTHER" id="PTHR43537">
    <property type="entry name" value="TRANSCRIPTIONAL REGULATOR, GNTR FAMILY"/>
    <property type="match status" value="1"/>
</dbReference>
<keyword evidence="6" id="KW-1185">Reference proteome</keyword>
<dbReference type="InterPro" id="IPR011711">
    <property type="entry name" value="GntR_C"/>
</dbReference>
<keyword evidence="1" id="KW-0805">Transcription regulation</keyword>
<organism evidence="5 6">
    <name type="scientific">Brevundimonas variabilis</name>
    <dbReference type="NCBI Taxonomy" id="74312"/>
    <lineage>
        <taxon>Bacteria</taxon>
        <taxon>Pseudomonadati</taxon>
        <taxon>Pseudomonadota</taxon>
        <taxon>Alphaproteobacteria</taxon>
        <taxon>Caulobacterales</taxon>
        <taxon>Caulobacteraceae</taxon>
        <taxon>Brevundimonas</taxon>
    </lineage>
</organism>
<evidence type="ECO:0000313" key="6">
    <source>
        <dbReference type="Proteomes" id="UP000545037"/>
    </source>
</evidence>
<dbReference type="AlphaFoldDB" id="A0A7W9FGF4"/>
<reference evidence="5 6" key="1">
    <citation type="submission" date="2020-08" db="EMBL/GenBank/DDBJ databases">
        <title>Genomic Encyclopedia of Type Strains, Phase IV (KMG-IV): sequencing the most valuable type-strain genomes for metagenomic binning, comparative biology and taxonomic classification.</title>
        <authorList>
            <person name="Goeker M."/>
        </authorList>
    </citation>
    <scope>NUCLEOTIDE SEQUENCE [LARGE SCALE GENOMIC DNA]</scope>
    <source>
        <strain evidence="5 6">DSM 4737</strain>
    </source>
</reference>
<gene>
    <name evidence="5" type="ORF">GGR13_002197</name>
</gene>
<accession>A0A7W9FGF4</accession>
<dbReference type="Pfam" id="PF00392">
    <property type="entry name" value="GntR"/>
    <property type="match status" value="1"/>
</dbReference>
<evidence type="ECO:0000313" key="5">
    <source>
        <dbReference type="EMBL" id="MBB5746593.1"/>
    </source>
</evidence>
<dbReference type="GO" id="GO:0003700">
    <property type="term" value="F:DNA-binding transcription factor activity"/>
    <property type="evidence" value="ECO:0007669"/>
    <property type="project" value="InterPro"/>
</dbReference>
<dbReference type="Proteomes" id="UP000545037">
    <property type="component" value="Unassembled WGS sequence"/>
</dbReference>
<dbReference type="PROSITE" id="PS50949">
    <property type="entry name" value="HTH_GNTR"/>
    <property type="match status" value="1"/>
</dbReference>
<dbReference type="PANTHER" id="PTHR43537:SF5">
    <property type="entry name" value="UXU OPERON TRANSCRIPTIONAL REGULATOR"/>
    <property type="match status" value="1"/>
</dbReference>
<dbReference type="EMBL" id="JACHOR010000003">
    <property type="protein sequence ID" value="MBB5746593.1"/>
    <property type="molecule type" value="Genomic_DNA"/>
</dbReference>
<dbReference type="RefSeq" id="WP_183213542.1">
    <property type="nucleotide sequence ID" value="NZ_JACHOR010000003.1"/>
</dbReference>
<dbReference type="Pfam" id="PF07729">
    <property type="entry name" value="FCD"/>
    <property type="match status" value="1"/>
</dbReference>
<dbReference type="CDD" id="cd07377">
    <property type="entry name" value="WHTH_GntR"/>
    <property type="match status" value="1"/>
</dbReference>
<dbReference type="InterPro" id="IPR036388">
    <property type="entry name" value="WH-like_DNA-bd_sf"/>
</dbReference>
<dbReference type="InterPro" id="IPR000524">
    <property type="entry name" value="Tscrpt_reg_HTH_GntR"/>
</dbReference>
<comment type="caution">
    <text evidence="5">The sequence shown here is derived from an EMBL/GenBank/DDBJ whole genome shotgun (WGS) entry which is preliminary data.</text>
</comment>
<dbReference type="Gene3D" id="1.10.10.10">
    <property type="entry name" value="Winged helix-like DNA-binding domain superfamily/Winged helix DNA-binding domain"/>
    <property type="match status" value="1"/>
</dbReference>
<evidence type="ECO:0000259" key="4">
    <source>
        <dbReference type="PROSITE" id="PS50949"/>
    </source>
</evidence>
<sequence>MDPVRGYLEGTEDLVVGVARTASVADQIAAWIRDQIQFGHIKPGDPVRETPLAEHFGVSRGPVRDALKMLDRERLIDLGGRSGAVVRTQSSAELLSIFRIRAEITALTMRTAAERERRNPRHLDAIRDGAAALVALAVDRDAPVSDYIRVRRRLSTVINLVADSPYLNRLGLELELEIALHWAAMMGKARQHQSSRAWLRIADAIIERRPDDAEREGRAIVLDSLSELLRPEKGIVSPL</sequence>
<evidence type="ECO:0000256" key="3">
    <source>
        <dbReference type="ARBA" id="ARBA00023163"/>
    </source>
</evidence>
<dbReference type="InterPro" id="IPR008920">
    <property type="entry name" value="TF_FadR/GntR_C"/>
</dbReference>
<protein>
    <submittedName>
        <fullName evidence="5">DNA-binding GntR family transcriptional regulator</fullName>
    </submittedName>
</protein>
<dbReference type="Gene3D" id="1.20.120.530">
    <property type="entry name" value="GntR ligand-binding domain-like"/>
    <property type="match status" value="1"/>
</dbReference>
<proteinExistence type="predicted"/>
<keyword evidence="3" id="KW-0804">Transcription</keyword>
<evidence type="ECO:0000256" key="2">
    <source>
        <dbReference type="ARBA" id="ARBA00023125"/>
    </source>
</evidence>
<evidence type="ECO:0000256" key="1">
    <source>
        <dbReference type="ARBA" id="ARBA00023015"/>
    </source>
</evidence>
<dbReference type="InterPro" id="IPR036390">
    <property type="entry name" value="WH_DNA-bd_sf"/>
</dbReference>
<dbReference type="SMART" id="SM00345">
    <property type="entry name" value="HTH_GNTR"/>
    <property type="match status" value="1"/>
</dbReference>
<name>A0A7W9FGF4_9CAUL</name>
<feature type="domain" description="HTH gntR-type" evidence="4">
    <location>
        <begin position="22"/>
        <end position="89"/>
    </location>
</feature>
<keyword evidence="2 5" id="KW-0238">DNA-binding</keyword>
<dbReference type="GO" id="GO:0003677">
    <property type="term" value="F:DNA binding"/>
    <property type="evidence" value="ECO:0007669"/>
    <property type="project" value="UniProtKB-KW"/>
</dbReference>
<dbReference type="SUPFAM" id="SSF46785">
    <property type="entry name" value="Winged helix' DNA-binding domain"/>
    <property type="match status" value="1"/>
</dbReference>